<dbReference type="Proteomes" id="UP001549119">
    <property type="component" value="Unassembled WGS sequence"/>
</dbReference>
<proteinExistence type="predicted"/>
<gene>
    <name evidence="1" type="ORF">ABIC20_005658</name>
</gene>
<dbReference type="Pfam" id="PF07409">
    <property type="entry name" value="GP46"/>
    <property type="match status" value="1"/>
</dbReference>
<dbReference type="EMBL" id="JBEPNW010000002">
    <property type="protein sequence ID" value="MET3868349.1"/>
    <property type="molecule type" value="Genomic_DNA"/>
</dbReference>
<accession>A0ABV2NP94</accession>
<evidence type="ECO:0000313" key="2">
    <source>
        <dbReference type="Proteomes" id="UP001549119"/>
    </source>
</evidence>
<name>A0ABV2NP94_9HYPH</name>
<dbReference type="InterPro" id="IPR010877">
    <property type="entry name" value="Phage_Mu_Gp46"/>
</dbReference>
<sequence>MTDVRIAPTGTAPGQPFQAVDLDLLLTPAGQLDTSDELATAVVVALMTDALAGPDDDLPDSRDTDRRGWWGDVDAEEIWDGWPIGSKLWLLSRTTITGAAARKGTTTIQIEDYIREALQPFLDRKIATRLDVTVVRAGIERIEARVVMYRGDELLLDLRFSDLWAGIVVSAPTG</sequence>
<organism evidence="1 2">
    <name type="scientific">Methylobacterium radiotolerans</name>
    <dbReference type="NCBI Taxonomy" id="31998"/>
    <lineage>
        <taxon>Bacteria</taxon>
        <taxon>Pseudomonadati</taxon>
        <taxon>Pseudomonadota</taxon>
        <taxon>Alphaproteobacteria</taxon>
        <taxon>Hyphomicrobiales</taxon>
        <taxon>Methylobacteriaceae</taxon>
        <taxon>Methylobacterium</taxon>
    </lineage>
</organism>
<evidence type="ECO:0000313" key="1">
    <source>
        <dbReference type="EMBL" id="MET3868349.1"/>
    </source>
</evidence>
<comment type="caution">
    <text evidence="1">The sequence shown here is derived from an EMBL/GenBank/DDBJ whole genome shotgun (WGS) entry which is preliminary data.</text>
</comment>
<dbReference type="RefSeq" id="WP_209650437.1">
    <property type="nucleotide sequence ID" value="NZ_JBEPNV010000001.1"/>
</dbReference>
<reference evidence="1 2" key="1">
    <citation type="submission" date="2024-06" db="EMBL/GenBank/DDBJ databases">
        <title>Genomics of switchgrass bacterial isolates.</title>
        <authorList>
            <person name="Shade A."/>
        </authorList>
    </citation>
    <scope>NUCLEOTIDE SEQUENCE [LARGE SCALE GENOMIC DNA]</scope>
    <source>
        <strain evidence="1 2">PvP084</strain>
    </source>
</reference>
<protein>
    <submittedName>
        <fullName evidence="1">Phage gp46-like protein</fullName>
    </submittedName>
</protein>
<keyword evidence="2" id="KW-1185">Reference proteome</keyword>